<protein>
    <recommendedName>
        <fullName evidence="8">Abasic site processing protein</fullName>
        <ecNumber evidence="8">3.4.-.-</ecNumber>
    </recommendedName>
</protein>
<evidence type="ECO:0000256" key="6">
    <source>
        <dbReference type="ARBA" id="ARBA00023125"/>
    </source>
</evidence>
<dbReference type="SUPFAM" id="SSF143081">
    <property type="entry name" value="BB1717-like"/>
    <property type="match status" value="1"/>
</dbReference>
<dbReference type="RefSeq" id="WP_063498911.1">
    <property type="nucleotide sequence ID" value="NZ_CP014579.1"/>
</dbReference>
<keyword evidence="5" id="KW-0190">Covalent protein-DNA linkage</keyword>
<dbReference type="EC" id="3.4.-.-" evidence="8"/>
<dbReference type="InterPro" id="IPR036590">
    <property type="entry name" value="SRAP-like"/>
</dbReference>
<evidence type="ECO:0000256" key="8">
    <source>
        <dbReference type="RuleBase" id="RU364100"/>
    </source>
</evidence>
<dbReference type="AlphaFoldDB" id="A0A160FSN2"/>
<evidence type="ECO:0000256" key="4">
    <source>
        <dbReference type="ARBA" id="ARBA00022801"/>
    </source>
</evidence>
<dbReference type="GO" id="GO:0106300">
    <property type="term" value="P:protein-DNA covalent cross-linking repair"/>
    <property type="evidence" value="ECO:0007669"/>
    <property type="project" value="InterPro"/>
</dbReference>
<organism evidence="9 10">
    <name type="scientific">Paraburkholderia phytofirmans OLGA172</name>
    <dbReference type="NCBI Taxonomy" id="1417228"/>
    <lineage>
        <taxon>Bacteria</taxon>
        <taxon>Pseudomonadati</taxon>
        <taxon>Pseudomonadota</taxon>
        <taxon>Betaproteobacteria</taxon>
        <taxon>Burkholderiales</taxon>
        <taxon>Burkholderiaceae</taxon>
        <taxon>Paraburkholderia</taxon>
    </lineage>
</organism>
<keyword evidence="2 8" id="KW-0645">Protease</keyword>
<proteinExistence type="inferred from homology"/>
<dbReference type="GO" id="GO:0006508">
    <property type="term" value="P:proteolysis"/>
    <property type="evidence" value="ECO:0007669"/>
    <property type="project" value="UniProtKB-KW"/>
</dbReference>
<keyword evidence="10" id="KW-1185">Reference proteome</keyword>
<dbReference type="Gene3D" id="3.90.1680.10">
    <property type="entry name" value="SOS response associated peptidase-like"/>
    <property type="match status" value="1"/>
</dbReference>
<evidence type="ECO:0000313" key="10">
    <source>
        <dbReference type="Proteomes" id="UP000076852"/>
    </source>
</evidence>
<dbReference type="InterPro" id="IPR003738">
    <property type="entry name" value="SRAP"/>
</dbReference>
<dbReference type="PANTHER" id="PTHR13604:SF0">
    <property type="entry name" value="ABASIC SITE PROCESSING PROTEIN HMCES"/>
    <property type="match status" value="1"/>
</dbReference>
<comment type="similarity">
    <text evidence="1 8">Belongs to the SOS response-associated peptidase family.</text>
</comment>
<evidence type="ECO:0000256" key="5">
    <source>
        <dbReference type="ARBA" id="ARBA00023124"/>
    </source>
</evidence>
<dbReference type="GO" id="GO:0003697">
    <property type="term" value="F:single-stranded DNA binding"/>
    <property type="evidence" value="ECO:0007669"/>
    <property type="project" value="InterPro"/>
</dbReference>
<dbReference type="PANTHER" id="PTHR13604">
    <property type="entry name" value="DC12-RELATED"/>
    <property type="match status" value="1"/>
</dbReference>
<evidence type="ECO:0000313" key="9">
    <source>
        <dbReference type="EMBL" id="ANB75628.1"/>
    </source>
</evidence>
<evidence type="ECO:0000256" key="7">
    <source>
        <dbReference type="ARBA" id="ARBA00023239"/>
    </source>
</evidence>
<dbReference type="OrthoDB" id="6192129at2"/>
<evidence type="ECO:0000256" key="3">
    <source>
        <dbReference type="ARBA" id="ARBA00022763"/>
    </source>
</evidence>
<accession>A0A160FSN2</accession>
<dbReference type="GO" id="GO:0016829">
    <property type="term" value="F:lyase activity"/>
    <property type="evidence" value="ECO:0007669"/>
    <property type="project" value="UniProtKB-KW"/>
</dbReference>
<reference evidence="9 10" key="1">
    <citation type="journal article" date="2016" name="Gene">
        <title>PacBio SMRT assembly of a complex multi-replicon genome reveals chlorocatechol degradative operon in a region of genome plasticity.</title>
        <authorList>
            <person name="Ricker N."/>
            <person name="Shen S.Y."/>
            <person name="Goordial J."/>
            <person name="Jin S."/>
            <person name="Fulthorpe R.R."/>
        </authorList>
    </citation>
    <scope>NUCLEOTIDE SEQUENCE [LARGE SCALE GENOMIC DNA]</scope>
    <source>
        <strain evidence="9 10">OLGA172</strain>
    </source>
</reference>
<dbReference type="Proteomes" id="UP000076852">
    <property type="component" value="Chromosome 2"/>
</dbReference>
<dbReference type="Pfam" id="PF02586">
    <property type="entry name" value="SRAP"/>
    <property type="match status" value="1"/>
</dbReference>
<keyword evidence="3" id="KW-0227">DNA damage</keyword>
<sequence>MCGRYVRARAGLEYLAPLVSGHGDFPVGLDVCPSWNIAPGTCQPIVYPAGTPRRVRWGYRTPWAMRKRPRTIIDATSGNFDSSAWKALWRNGRVIVPGDGWFEWVDAVDGSQPYFIRRMDGEPLFMAALTSQQLETEAHDGDGFMIVVTAADAGPLDVHALRPVVFAAPDARVWLDPDTSPELASYLVHRVALPAGSFDRFAVSRAVNWADRQDGPSLIERTAAPR</sequence>
<dbReference type="KEGG" id="buz:AYM40_25125"/>
<keyword evidence="7" id="KW-0456">Lyase</keyword>
<dbReference type="GO" id="GO:0008233">
    <property type="term" value="F:peptidase activity"/>
    <property type="evidence" value="ECO:0007669"/>
    <property type="project" value="UniProtKB-KW"/>
</dbReference>
<gene>
    <name evidence="9" type="ORF">AYM40_25125</name>
</gene>
<evidence type="ECO:0000256" key="2">
    <source>
        <dbReference type="ARBA" id="ARBA00022670"/>
    </source>
</evidence>
<dbReference type="EMBL" id="CP014579">
    <property type="protein sequence ID" value="ANB75628.1"/>
    <property type="molecule type" value="Genomic_DNA"/>
</dbReference>
<name>A0A160FSN2_9BURK</name>
<evidence type="ECO:0000256" key="1">
    <source>
        <dbReference type="ARBA" id="ARBA00008136"/>
    </source>
</evidence>
<keyword evidence="4 8" id="KW-0378">Hydrolase</keyword>
<keyword evidence="6" id="KW-0238">DNA-binding</keyword>